<feature type="coiled-coil region" evidence="9">
    <location>
        <begin position="210"/>
        <end position="264"/>
    </location>
</feature>
<dbReference type="STRING" id="391625.PPSIR1_22094"/>
<dbReference type="AlphaFoldDB" id="A6FXR6"/>
<comment type="caution">
    <text evidence="11">The sequence shown here is derived from an EMBL/GenBank/DDBJ whole genome shotgun (WGS) entry which is preliminary data.</text>
</comment>
<dbReference type="eggNOG" id="COG4191">
    <property type="taxonomic scope" value="Bacteria"/>
</dbReference>
<evidence type="ECO:0000256" key="6">
    <source>
        <dbReference type="ARBA" id="ARBA00022777"/>
    </source>
</evidence>
<dbReference type="Gene3D" id="1.10.287.130">
    <property type="match status" value="1"/>
</dbReference>
<evidence type="ECO:0000256" key="4">
    <source>
        <dbReference type="ARBA" id="ARBA00022679"/>
    </source>
</evidence>
<name>A6FXR6_9BACT</name>
<keyword evidence="9" id="KW-0175">Coiled coil</keyword>
<dbReference type="Proteomes" id="UP000005801">
    <property type="component" value="Unassembled WGS sequence"/>
</dbReference>
<dbReference type="Pfam" id="PF02518">
    <property type="entry name" value="HATPase_c"/>
    <property type="match status" value="1"/>
</dbReference>
<keyword evidence="12" id="KW-1185">Reference proteome</keyword>
<dbReference type="InterPro" id="IPR036097">
    <property type="entry name" value="HisK_dim/P_sf"/>
</dbReference>
<evidence type="ECO:0000256" key="3">
    <source>
        <dbReference type="ARBA" id="ARBA00022553"/>
    </source>
</evidence>
<dbReference type="InterPro" id="IPR036890">
    <property type="entry name" value="HATPase_C_sf"/>
</dbReference>
<evidence type="ECO:0000259" key="10">
    <source>
        <dbReference type="PROSITE" id="PS50109"/>
    </source>
</evidence>
<dbReference type="InterPro" id="IPR005467">
    <property type="entry name" value="His_kinase_dom"/>
</dbReference>
<dbReference type="PROSITE" id="PS50109">
    <property type="entry name" value="HIS_KIN"/>
    <property type="match status" value="1"/>
</dbReference>
<keyword evidence="6 11" id="KW-0418">Kinase</keyword>
<dbReference type="EC" id="2.7.13.3" evidence="2"/>
<proteinExistence type="predicted"/>
<feature type="domain" description="Histidine kinase" evidence="10">
    <location>
        <begin position="270"/>
        <end position="490"/>
    </location>
</feature>
<evidence type="ECO:0000256" key="2">
    <source>
        <dbReference type="ARBA" id="ARBA00012438"/>
    </source>
</evidence>
<protein>
    <recommendedName>
        <fullName evidence="2">histidine kinase</fullName>
        <ecNumber evidence="2">2.7.13.3</ecNumber>
    </recommendedName>
</protein>
<organism evidence="11 12">
    <name type="scientific">Plesiocystis pacifica SIR-1</name>
    <dbReference type="NCBI Taxonomy" id="391625"/>
    <lineage>
        <taxon>Bacteria</taxon>
        <taxon>Pseudomonadati</taxon>
        <taxon>Myxococcota</taxon>
        <taxon>Polyangia</taxon>
        <taxon>Nannocystales</taxon>
        <taxon>Nannocystaceae</taxon>
        <taxon>Plesiocystis</taxon>
    </lineage>
</organism>
<evidence type="ECO:0000256" key="5">
    <source>
        <dbReference type="ARBA" id="ARBA00022741"/>
    </source>
</evidence>
<evidence type="ECO:0000313" key="11">
    <source>
        <dbReference type="EMBL" id="EDM81654.1"/>
    </source>
</evidence>
<dbReference type="InterPro" id="IPR004358">
    <property type="entry name" value="Sig_transdc_His_kin-like_C"/>
</dbReference>
<evidence type="ECO:0000256" key="8">
    <source>
        <dbReference type="ARBA" id="ARBA00023012"/>
    </source>
</evidence>
<dbReference type="RefSeq" id="WP_006969265.1">
    <property type="nucleotide sequence ID" value="NZ_ABCS01000002.1"/>
</dbReference>
<dbReference type="InterPro" id="IPR003661">
    <property type="entry name" value="HisK_dim/P_dom"/>
</dbReference>
<comment type="catalytic activity">
    <reaction evidence="1">
        <text>ATP + protein L-histidine = ADP + protein N-phospho-L-histidine.</text>
        <dbReference type="EC" id="2.7.13.3"/>
    </reaction>
</comment>
<reference evidence="11 12" key="1">
    <citation type="submission" date="2007-06" db="EMBL/GenBank/DDBJ databases">
        <authorList>
            <person name="Shimkets L."/>
            <person name="Ferriera S."/>
            <person name="Johnson J."/>
            <person name="Kravitz S."/>
            <person name="Beeson K."/>
            <person name="Sutton G."/>
            <person name="Rogers Y.-H."/>
            <person name="Friedman R."/>
            <person name="Frazier M."/>
            <person name="Venter J.C."/>
        </authorList>
    </citation>
    <scope>NUCLEOTIDE SEQUENCE [LARGE SCALE GENOMIC DNA]</scope>
    <source>
        <strain evidence="11 12">SIR-1</strain>
    </source>
</reference>
<dbReference type="PRINTS" id="PR00344">
    <property type="entry name" value="BCTRLSENSOR"/>
</dbReference>
<evidence type="ECO:0000256" key="7">
    <source>
        <dbReference type="ARBA" id="ARBA00022840"/>
    </source>
</evidence>
<evidence type="ECO:0000313" key="12">
    <source>
        <dbReference type="Proteomes" id="UP000005801"/>
    </source>
</evidence>
<accession>A6FXR6</accession>
<dbReference type="SUPFAM" id="SSF47384">
    <property type="entry name" value="Homodimeric domain of signal transducing histidine kinase"/>
    <property type="match status" value="1"/>
</dbReference>
<dbReference type="OrthoDB" id="9806821at2"/>
<keyword evidence="3" id="KW-0597">Phosphoprotein</keyword>
<evidence type="ECO:0000256" key="9">
    <source>
        <dbReference type="SAM" id="Coils"/>
    </source>
</evidence>
<keyword evidence="8" id="KW-0902">Two-component regulatory system</keyword>
<gene>
    <name evidence="11" type="ORF">PPSIR1_22094</name>
</gene>
<dbReference type="Gene3D" id="3.30.565.10">
    <property type="entry name" value="Histidine kinase-like ATPase, C-terminal domain"/>
    <property type="match status" value="1"/>
</dbReference>
<dbReference type="PANTHER" id="PTHR43065:SF46">
    <property type="entry name" value="C4-DICARBOXYLATE TRANSPORT SENSOR PROTEIN DCTB"/>
    <property type="match status" value="1"/>
</dbReference>
<keyword evidence="5" id="KW-0547">Nucleotide-binding</keyword>
<sequence length="495" mass="55273">MADVHNRVLRACVSATEQLIADGDPRAWIEQAGLEEYLVSGERVPWDKMARFFDLAREAAGSREAMIEVGRKSNRRGVEIEAHPLEPLLRGLMTVRRLYRLSFRIQHRTAYPFMSMRYSEAEAGVIDLRIRVPEPYRGCLALFEALTGQLESLPDLLGQPESRVEATIDARGGHWRIHVPEQRWLVVRAWEALRLRLSQRRIRGDVELELDVLERQHARLAAAYAELEQQSRALGREVEERERVERERQELERALVHNQRLELVGQMTGGIAHDFNNLLQVISASAEELELELEVGGEPAPGREHLAEIEQAVAAARALCRQLLGFSRSEPEAGMGAPPRVELSAALPGVIRLLRRVLPRGLVLDAALIERPSWVALRPVELQQILLNLVVNARDATIEAQAEDGRIAVRVCAETPGWVALEVEDGGVGMDEATRRAIFEPFFTTKSEGRGTGLGLTIVLGLVERAGGRVEVRSRVGEGTIFRVELPRLEGDPGA</sequence>
<dbReference type="SMART" id="SM00388">
    <property type="entry name" value="HisKA"/>
    <property type="match status" value="1"/>
</dbReference>
<dbReference type="GO" id="GO:0000155">
    <property type="term" value="F:phosphorelay sensor kinase activity"/>
    <property type="evidence" value="ECO:0007669"/>
    <property type="project" value="InterPro"/>
</dbReference>
<keyword evidence="4" id="KW-0808">Transferase</keyword>
<dbReference type="SUPFAM" id="SSF55874">
    <property type="entry name" value="ATPase domain of HSP90 chaperone/DNA topoisomerase II/histidine kinase"/>
    <property type="match status" value="1"/>
</dbReference>
<keyword evidence="7" id="KW-0067">ATP-binding</keyword>
<dbReference type="EMBL" id="ABCS01000002">
    <property type="protein sequence ID" value="EDM81654.1"/>
    <property type="molecule type" value="Genomic_DNA"/>
</dbReference>
<dbReference type="GO" id="GO:0005524">
    <property type="term" value="F:ATP binding"/>
    <property type="evidence" value="ECO:0007669"/>
    <property type="project" value="UniProtKB-KW"/>
</dbReference>
<dbReference type="PANTHER" id="PTHR43065">
    <property type="entry name" value="SENSOR HISTIDINE KINASE"/>
    <property type="match status" value="1"/>
</dbReference>
<evidence type="ECO:0000256" key="1">
    <source>
        <dbReference type="ARBA" id="ARBA00000085"/>
    </source>
</evidence>
<dbReference type="InterPro" id="IPR003594">
    <property type="entry name" value="HATPase_dom"/>
</dbReference>
<dbReference type="SMART" id="SM00387">
    <property type="entry name" value="HATPase_c"/>
    <property type="match status" value="1"/>
</dbReference>